<dbReference type="OrthoDB" id="97518at2759"/>
<dbReference type="RefSeq" id="XP_040683742.1">
    <property type="nucleotide sequence ID" value="XM_040829433.1"/>
</dbReference>
<dbReference type="Gene3D" id="2.40.160.200">
    <property type="entry name" value="LURP1-related"/>
    <property type="match status" value="1"/>
</dbReference>
<evidence type="ECO:0000313" key="3">
    <source>
        <dbReference type="Proteomes" id="UP000184383"/>
    </source>
</evidence>
<dbReference type="InterPro" id="IPR025659">
    <property type="entry name" value="Tubby-like_C"/>
</dbReference>
<dbReference type="STRING" id="1073089.A0A1L9R552"/>
<name>A0A1L9R552_ASPWE</name>
<proteinExistence type="inferred from homology"/>
<dbReference type="PANTHER" id="PTHR31087">
    <property type="match status" value="1"/>
</dbReference>
<sequence length="196" mass="21329">MAIHYLDPVAEPIGIFGQFVSREQQTLALKEKIFSLSGDSFDVKLANGQVFLKVTGSVMSLSDRKSVEDAYGNHLFDIGKEHFHLHTTYAIKDPNGNKIAEVKSGFALLGSKATATFTGLNGKEVTLLMKGNWSDRTADIVDQNSGQTVARLGRKLFDGREILFGQETYAAVVAPGVDGALIAALCICFDEKNRDE</sequence>
<reference evidence="3" key="1">
    <citation type="journal article" date="2017" name="Genome Biol.">
        <title>Comparative genomics reveals high biological diversity and specific adaptations in the industrially and medically important fungal genus Aspergillus.</title>
        <authorList>
            <person name="de Vries R.P."/>
            <person name="Riley R."/>
            <person name="Wiebenga A."/>
            <person name="Aguilar-Osorio G."/>
            <person name="Amillis S."/>
            <person name="Uchima C.A."/>
            <person name="Anderluh G."/>
            <person name="Asadollahi M."/>
            <person name="Askin M."/>
            <person name="Barry K."/>
            <person name="Battaglia E."/>
            <person name="Bayram O."/>
            <person name="Benocci T."/>
            <person name="Braus-Stromeyer S.A."/>
            <person name="Caldana C."/>
            <person name="Canovas D."/>
            <person name="Cerqueira G.C."/>
            <person name="Chen F."/>
            <person name="Chen W."/>
            <person name="Choi C."/>
            <person name="Clum A."/>
            <person name="Dos Santos R.A."/>
            <person name="Damasio A.R."/>
            <person name="Diallinas G."/>
            <person name="Emri T."/>
            <person name="Fekete E."/>
            <person name="Flipphi M."/>
            <person name="Freyberg S."/>
            <person name="Gallo A."/>
            <person name="Gournas C."/>
            <person name="Habgood R."/>
            <person name="Hainaut M."/>
            <person name="Harispe M.L."/>
            <person name="Henrissat B."/>
            <person name="Hilden K.S."/>
            <person name="Hope R."/>
            <person name="Hossain A."/>
            <person name="Karabika E."/>
            <person name="Karaffa L."/>
            <person name="Karanyi Z."/>
            <person name="Krasevec N."/>
            <person name="Kuo A."/>
            <person name="Kusch H."/>
            <person name="LaButti K."/>
            <person name="Lagendijk E.L."/>
            <person name="Lapidus A."/>
            <person name="Levasseur A."/>
            <person name="Lindquist E."/>
            <person name="Lipzen A."/>
            <person name="Logrieco A.F."/>
            <person name="MacCabe A."/>
            <person name="Maekelae M.R."/>
            <person name="Malavazi I."/>
            <person name="Melin P."/>
            <person name="Meyer V."/>
            <person name="Mielnichuk N."/>
            <person name="Miskei M."/>
            <person name="Molnar A.P."/>
            <person name="Mule G."/>
            <person name="Ngan C.Y."/>
            <person name="Orejas M."/>
            <person name="Orosz E."/>
            <person name="Ouedraogo J.P."/>
            <person name="Overkamp K.M."/>
            <person name="Park H.-S."/>
            <person name="Perrone G."/>
            <person name="Piumi F."/>
            <person name="Punt P.J."/>
            <person name="Ram A.F."/>
            <person name="Ramon A."/>
            <person name="Rauscher S."/>
            <person name="Record E."/>
            <person name="Riano-Pachon D.M."/>
            <person name="Robert V."/>
            <person name="Roehrig J."/>
            <person name="Ruller R."/>
            <person name="Salamov A."/>
            <person name="Salih N.S."/>
            <person name="Samson R.A."/>
            <person name="Sandor E."/>
            <person name="Sanguinetti M."/>
            <person name="Schuetze T."/>
            <person name="Sepcic K."/>
            <person name="Shelest E."/>
            <person name="Sherlock G."/>
            <person name="Sophianopoulou V."/>
            <person name="Squina F.M."/>
            <person name="Sun H."/>
            <person name="Susca A."/>
            <person name="Todd R.B."/>
            <person name="Tsang A."/>
            <person name="Unkles S.E."/>
            <person name="van de Wiele N."/>
            <person name="van Rossen-Uffink D."/>
            <person name="Oliveira J.V."/>
            <person name="Vesth T.C."/>
            <person name="Visser J."/>
            <person name="Yu J.-H."/>
            <person name="Zhou M."/>
            <person name="Andersen M.R."/>
            <person name="Archer D.B."/>
            <person name="Baker S.E."/>
            <person name="Benoit I."/>
            <person name="Brakhage A.A."/>
            <person name="Braus G.H."/>
            <person name="Fischer R."/>
            <person name="Frisvad J.C."/>
            <person name="Goldman G.H."/>
            <person name="Houbraken J."/>
            <person name="Oakley B."/>
            <person name="Pocsi I."/>
            <person name="Scazzocchio C."/>
            <person name="Seiboth B."/>
            <person name="vanKuyk P.A."/>
            <person name="Wortman J."/>
            <person name="Dyer P.S."/>
            <person name="Grigoriev I.V."/>
        </authorList>
    </citation>
    <scope>NUCLEOTIDE SEQUENCE [LARGE SCALE GENOMIC DNA]</scope>
    <source>
        <strain evidence="3">DTO 134E9</strain>
    </source>
</reference>
<accession>A0A1L9R552</accession>
<keyword evidence="3" id="KW-1185">Reference proteome</keyword>
<dbReference type="InterPro" id="IPR007612">
    <property type="entry name" value="LOR"/>
</dbReference>
<organism evidence="2 3">
    <name type="scientific">Aspergillus wentii DTO 134E9</name>
    <dbReference type="NCBI Taxonomy" id="1073089"/>
    <lineage>
        <taxon>Eukaryota</taxon>
        <taxon>Fungi</taxon>
        <taxon>Dikarya</taxon>
        <taxon>Ascomycota</taxon>
        <taxon>Pezizomycotina</taxon>
        <taxon>Eurotiomycetes</taxon>
        <taxon>Eurotiomycetidae</taxon>
        <taxon>Eurotiales</taxon>
        <taxon>Aspergillaceae</taxon>
        <taxon>Aspergillus</taxon>
        <taxon>Aspergillus subgen. Cremei</taxon>
    </lineage>
</organism>
<dbReference type="AlphaFoldDB" id="A0A1L9R552"/>
<dbReference type="EMBL" id="KV878217">
    <property type="protein sequence ID" value="OJJ30065.1"/>
    <property type="molecule type" value="Genomic_DNA"/>
</dbReference>
<gene>
    <name evidence="2" type="ORF">ASPWEDRAFT_142195</name>
</gene>
<dbReference type="GeneID" id="63745281"/>
<dbReference type="VEuPathDB" id="FungiDB:ASPWEDRAFT_142195"/>
<dbReference type="PANTHER" id="PTHR31087:SF161">
    <property type="entry name" value="TUBBY C 2 FAMILY PROTEIN"/>
    <property type="match status" value="1"/>
</dbReference>
<comment type="similarity">
    <text evidence="1">Belongs to the LOR family.</text>
</comment>
<evidence type="ECO:0000256" key="1">
    <source>
        <dbReference type="ARBA" id="ARBA00005437"/>
    </source>
</evidence>
<dbReference type="Pfam" id="PF04525">
    <property type="entry name" value="LOR"/>
    <property type="match status" value="1"/>
</dbReference>
<dbReference type="InterPro" id="IPR038595">
    <property type="entry name" value="LOR_sf"/>
</dbReference>
<protein>
    <recommendedName>
        <fullName evidence="4">DUF567 domain protein</fullName>
    </recommendedName>
</protein>
<dbReference type="SUPFAM" id="SSF54518">
    <property type="entry name" value="Tubby C-terminal domain-like"/>
    <property type="match status" value="1"/>
</dbReference>
<dbReference type="Proteomes" id="UP000184383">
    <property type="component" value="Unassembled WGS sequence"/>
</dbReference>
<evidence type="ECO:0000313" key="2">
    <source>
        <dbReference type="EMBL" id="OJJ30065.1"/>
    </source>
</evidence>
<evidence type="ECO:0008006" key="4">
    <source>
        <dbReference type="Google" id="ProtNLM"/>
    </source>
</evidence>